<accession>A0A1S2LRH8</accession>
<reference evidence="10 11" key="1">
    <citation type="submission" date="2016-10" db="EMBL/GenBank/DDBJ databases">
        <title>Draft genome sequences of four alkaliphilic bacteria belonging to the Anaerobacillus genus.</title>
        <authorList>
            <person name="Bassil N.M."/>
            <person name="Lloyd J.R."/>
        </authorList>
    </citation>
    <scope>NUCLEOTIDE SEQUENCE [LARGE SCALE GENOMIC DNA]</scope>
    <source>
        <strain evidence="10 11">DSM 18345</strain>
    </source>
</reference>
<dbReference type="Pfam" id="PF00015">
    <property type="entry name" value="MCPsignal"/>
    <property type="match status" value="1"/>
</dbReference>
<dbReference type="Pfam" id="PF00672">
    <property type="entry name" value="HAMP"/>
    <property type="match status" value="1"/>
</dbReference>
<dbReference type="InterPro" id="IPR029151">
    <property type="entry name" value="Sensor-like_sf"/>
</dbReference>
<dbReference type="SMART" id="SM00283">
    <property type="entry name" value="MA"/>
    <property type="match status" value="1"/>
</dbReference>
<evidence type="ECO:0000256" key="4">
    <source>
        <dbReference type="ARBA" id="ARBA00023224"/>
    </source>
</evidence>
<dbReference type="InterPro" id="IPR004089">
    <property type="entry name" value="MCPsignal_dom"/>
</dbReference>
<dbReference type="InterPro" id="IPR003660">
    <property type="entry name" value="HAMP_dom"/>
</dbReference>
<comment type="subcellular location">
    <subcellularLocation>
        <location evidence="1">Cell membrane</location>
    </subcellularLocation>
</comment>
<comment type="caution">
    <text evidence="10">The sequence shown here is derived from an EMBL/GenBank/DDBJ whole genome shotgun (WGS) entry which is preliminary data.</text>
</comment>
<dbReference type="SUPFAM" id="SSF103190">
    <property type="entry name" value="Sensory domain-like"/>
    <property type="match status" value="1"/>
</dbReference>
<evidence type="ECO:0000259" key="8">
    <source>
        <dbReference type="PROSITE" id="PS50111"/>
    </source>
</evidence>
<keyword evidence="7" id="KW-0812">Transmembrane</keyword>
<dbReference type="EMBL" id="MLQR01000014">
    <property type="protein sequence ID" value="OIJ15112.1"/>
    <property type="molecule type" value="Genomic_DNA"/>
</dbReference>
<protein>
    <recommendedName>
        <fullName evidence="12">Methyl-accepting chemotaxis protein</fullName>
    </recommendedName>
</protein>
<evidence type="ECO:0000256" key="5">
    <source>
        <dbReference type="ARBA" id="ARBA00029447"/>
    </source>
</evidence>
<dbReference type="PROSITE" id="PS50885">
    <property type="entry name" value="HAMP"/>
    <property type="match status" value="1"/>
</dbReference>
<evidence type="ECO:0000313" key="10">
    <source>
        <dbReference type="EMBL" id="OIJ15112.1"/>
    </source>
</evidence>
<evidence type="ECO:0000256" key="6">
    <source>
        <dbReference type="PROSITE-ProRule" id="PRU00284"/>
    </source>
</evidence>
<dbReference type="Gene3D" id="1.10.8.500">
    <property type="entry name" value="HAMP domain in histidine kinase"/>
    <property type="match status" value="1"/>
</dbReference>
<sequence length="571" mass="63091">MKSIQGKIIVFFSIFFILTVSFVGLIMFINAKNIVESSVGNQAKLMAESTAKIIDARKFEQILIEGETDYYYYLRERLDQIRETNGLLYLYTMAKNKEADEYYYVVDGFPIGDEDASNIGDIEEDIEDYPIIEEVYRSGQAMAGELVNSEEYGSLIYAYSPIVNTSGEVIGIVGADFDATYVAENLENSRKRAMWITLAVSLISVVVLALMTRFLVAPLRLLTKQVNQVKAGDLTVNFSVDRKDEIGNLGHAFQHMVNEMNSMIYSINKNTNMLFETSERLFNSFHEASANNKRIISEMNGVSEGAKTTVRSSEESAQAIDDLTQGVQYIVETALQVSDATHTTVEDSKSGINTVELVSNQMNSIHQSVNNSTKLVQKLDHYSNDIGKIIEVISAIASQTNLLALNAAIEAARAGEEGRGFAVVADEVRKLAEQTSDSLEGISELVQKIQTETSRTVEAMNQVTTEVDTGVTVIQRSGEAFEKIKESASYVVDQVDLFTSTAEEMSASTEEVNASFEEMANIARKAAGQVNEVAASVSQQSTSLNEITAFSEQLLEMAKELQDQVNKFKID</sequence>
<dbReference type="Gene3D" id="1.10.287.950">
    <property type="entry name" value="Methyl-accepting chemotaxis protein"/>
    <property type="match status" value="1"/>
</dbReference>
<keyword evidence="3 7" id="KW-0472">Membrane</keyword>
<dbReference type="CDD" id="cd06225">
    <property type="entry name" value="HAMP"/>
    <property type="match status" value="1"/>
</dbReference>
<evidence type="ECO:0000259" key="9">
    <source>
        <dbReference type="PROSITE" id="PS50885"/>
    </source>
</evidence>
<dbReference type="GO" id="GO:0007165">
    <property type="term" value="P:signal transduction"/>
    <property type="evidence" value="ECO:0007669"/>
    <property type="project" value="UniProtKB-KW"/>
</dbReference>
<dbReference type="PROSITE" id="PS50111">
    <property type="entry name" value="CHEMOTAXIS_TRANSDUC_2"/>
    <property type="match status" value="1"/>
</dbReference>
<dbReference type="GO" id="GO:0005886">
    <property type="term" value="C:plasma membrane"/>
    <property type="evidence" value="ECO:0007669"/>
    <property type="project" value="UniProtKB-SubCell"/>
</dbReference>
<keyword evidence="2" id="KW-1003">Cell membrane</keyword>
<dbReference type="AlphaFoldDB" id="A0A1S2LRH8"/>
<comment type="similarity">
    <text evidence="5">Belongs to the methyl-accepting chemotaxis (MCP) protein family.</text>
</comment>
<proteinExistence type="inferred from homology"/>
<gene>
    <name evidence="10" type="ORF">BKP37_06750</name>
</gene>
<dbReference type="CDD" id="cd11386">
    <property type="entry name" value="MCP_signal"/>
    <property type="match status" value="1"/>
</dbReference>
<keyword evidence="7" id="KW-1133">Transmembrane helix</keyword>
<dbReference type="OrthoDB" id="369835at2"/>
<feature type="domain" description="Methyl-accepting transducer" evidence="8">
    <location>
        <begin position="284"/>
        <end position="520"/>
    </location>
</feature>
<evidence type="ECO:0000256" key="2">
    <source>
        <dbReference type="ARBA" id="ARBA00022475"/>
    </source>
</evidence>
<evidence type="ECO:0000256" key="1">
    <source>
        <dbReference type="ARBA" id="ARBA00004236"/>
    </source>
</evidence>
<keyword evidence="11" id="KW-1185">Reference proteome</keyword>
<evidence type="ECO:0008006" key="12">
    <source>
        <dbReference type="Google" id="ProtNLM"/>
    </source>
</evidence>
<evidence type="ECO:0000313" key="11">
    <source>
        <dbReference type="Proteomes" id="UP000179524"/>
    </source>
</evidence>
<dbReference type="RefSeq" id="WP_071308856.1">
    <property type="nucleotide sequence ID" value="NZ_MLQR01000014.1"/>
</dbReference>
<evidence type="ECO:0000256" key="7">
    <source>
        <dbReference type="SAM" id="Phobius"/>
    </source>
</evidence>
<keyword evidence="4 6" id="KW-0807">Transducer</keyword>
<name>A0A1S2LRH8_9BACI</name>
<dbReference type="Proteomes" id="UP000179524">
    <property type="component" value="Unassembled WGS sequence"/>
</dbReference>
<dbReference type="SUPFAM" id="SSF58104">
    <property type="entry name" value="Methyl-accepting chemotaxis protein (MCP) signaling domain"/>
    <property type="match status" value="1"/>
</dbReference>
<evidence type="ECO:0000256" key="3">
    <source>
        <dbReference type="ARBA" id="ARBA00023136"/>
    </source>
</evidence>
<dbReference type="SMART" id="SM00304">
    <property type="entry name" value="HAMP"/>
    <property type="match status" value="2"/>
</dbReference>
<feature type="transmembrane region" description="Helical" evidence="7">
    <location>
        <begin position="9"/>
        <end position="29"/>
    </location>
</feature>
<feature type="domain" description="HAMP" evidence="9">
    <location>
        <begin position="213"/>
        <end position="265"/>
    </location>
</feature>
<organism evidence="10 11">
    <name type="scientific">Anaerobacillus alkalilacustris</name>
    <dbReference type="NCBI Taxonomy" id="393763"/>
    <lineage>
        <taxon>Bacteria</taxon>
        <taxon>Bacillati</taxon>
        <taxon>Bacillota</taxon>
        <taxon>Bacilli</taxon>
        <taxon>Bacillales</taxon>
        <taxon>Bacillaceae</taxon>
        <taxon>Anaerobacillus</taxon>
    </lineage>
</organism>
<dbReference type="PANTHER" id="PTHR32089:SF112">
    <property type="entry name" value="LYSOZYME-LIKE PROTEIN-RELATED"/>
    <property type="match status" value="1"/>
</dbReference>
<feature type="transmembrane region" description="Helical" evidence="7">
    <location>
        <begin position="193"/>
        <end position="216"/>
    </location>
</feature>
<dbReference type="PANTHER" id="PTHR32089">
    <property type="entry name" value="METHYL-ACCEPTING CHEMOTAXIS PROTEIN MCPB"/>
    <property type="match status" value="1"/>
</dbReference>